<evidence type="ECO:0000313" key="7">
    <source>
        <dbReference type="EMBL" id="KAK7713771.1"/>
    </source>
</evidence>
<feature type="region of interest" description="Disordered" evidence="5">
    <location>
        <begin position="44"/>
        <end position="101"/>
    </location>
</feature>
<keyword evidence="2 6" id="KW-0812">Transmembrane</keyword>
<evidence type="ECO:0000256" key="4">
    <source>
        <dbReference type="ARBA" id="ARBA00023136"/>
    </source>
</evidence>
<dbReference type="Proteomes" id="UP001430848">
    <property type="component" value="Unassembled WGS sequence"/>
</dbReference>
<sequence>MAPFSYDWTVVTNKDLSFSHLFLFNIFYDGELDPVAVSQKFNITDSSENPSTTSDSTSTTSATRPTSSATSASATFTPSTAATSAAPVPTASTDPDQSGGLSTGAKVRIGIAVAVLALGGIAAGYFLYRRRAKKQQQGVAAALAAGGSPVPKEQKRAGSVADHPHEMDSLHSHSMLHELDGGATRR</sequence>
<feature type="region of interest" description="Disordered" evidence="5">
    <location>
        <begin position="143"/>
        <end position="186"/>
    </location>
</feature>
<feature type="compositionally biased region" description="Low complexity" evidence="5">
    <location>
        <begin position="44"/>
        <end position="96"/>
    </location>
</feature>
<comment type="subcellular location">
    <subcellularLocation>
        <location evidence="1">Membrane</location>
        <topology evidence="1">Single-pass membrane protein</topology>
    </subcellularLocation>
</comment>
<evidence type="ECO:0000256" key="3">
    <source>
        <dbReference type="ARBA" id="ARBA00022989"/>
    </source>
</evidence>
<evidence type="ECO:0008006" key="9">
    <source>
        <dbReference type="Google" id="ProtNLM"/>
    </source>
</evidence>
<protein>
    <recommendedName>
        <fullName evidence="9">Mid2 domain-containing protein</fullName>
    </recommendedName>
</protein>
<proteinExistence type="predicted"/>
<comment type="caution">
    <text evidence="7">The sequence shown here is derived from an EMBL/GenBank/DDBJ whole genome shotgun (WGS) entry which is preliminary data.</text>
</comment>
<keyword evidence="4 6" id="KW-0472">Membrane</keyword>
<evidence type="ECO:0000313" key="8">
    <source>
        <dbReference type="Proteomes" id="UP001430848"/>
    </source>
</evidence>
<name>A0ABR1NSU3_DIAER</name>
<keyword evidence="8" id="KW-1185">Reference proteome</keyword>
<evidence type="ECO:0000256" key="5">
    <source>
        <dbReference type="SAM" id="MobiDB-lite"/>
    </source>
</evidence>
<dbReference type="PANTHER" id="PTHR15549">
    <property type="entry name" value="PAIRED IMMUNOGLOBULIN-LIKE TYPE 2 RECEPTOR"/>
    <property type="match status" value="1"/>
</dbReference>
<organism evidence="7 8">
    <name type="scientific">Diaporthe eres</name>
    <name type="common">Phomopsis oblonga</name>
    <dbReference type="NCBI Taxonomy" id="83184"/>
    <lineage>
        <taxon>Eukaryota</taxon>
        <taxon>Fungi</taxon>
        <taxon>Dikarya</taxon>
        <taxon>Ascomycota</taxon>
        <taxon>Pezizomycotina</taxon>
        <taxon>Sordariomycetes</taxon>
        <taxon>Sordariomycetidae</taxon>
        <taxon>Diaporthales</taxon>
        <taxon>Diaporthaceae</taxon>
        <taxon>Diaporthe</taxon>
        <taxon>Diaporthe eres species complex</taxon>
    </lineage>
</organism>
<gene>
    <name evidence="7" type="ORF">SLS63_011933</name>
</gene>
<keyword evidence="3 6" id="KW-1133">Transmembrane helix</keyword>
<feature type="compositionally biased region" description="Basic and acidic residues" evidence="5">
    <location>
        <begin position="152"/>
        <end position="180"/>
    </location>
</feature>
<dbReference type="EMBL" id="JAKNSF020000122">
    <property type="protein sequence ID" value="KAK7713771.1"/>
    <property type="molecule type" value="Genomic_DNA"/>
</dbReference>
<evidence type="ECO:0000256" key="2">
    <source>
        <dbReference type="ARBA" id="ARBA00022692"/>
    </source>
</evidence>
<dbReference type="InterPro" id="IPR051694">
    <property type="entry name" value="Immunoregulatory_rcpt-like"/>
</dbReference>
<evidence type="ECO:0000256" key="6">
    <source>
        <dbReference type="SAM" id="Phobius"/>
    </source>
</evidence>
<reference evidence="7 8" key="1">
    <citation type="submission" date="2024-02" db="EMBL/GenBank/DDBJ databases">
        <title>De novo assembly and annotation of 12 fungi associated with fruit tree decline syndrome in Ontario, Canada.</title>
        <authorList>
            <person name="Sulman M."/>
            <person name="Ellouze W."/>
            <person name="Ilyukhin E."/>
        </authorList>
    </citation>
    <scope>NUCLEOTIDE SEQUENCE [LARGE SCALE GENOMIC DNA]</scope>
    <source>
        <strain evidence="7 8">M169</strain>
    </source>
</reference>
<evidence type="ECO:0000256" key="1">
    <source>
        <dbReference type="ARBA" id="ARBA00004167"/>
    </source>
</evidence>
<accession>A0ABR1NSU3</accession>
<feature type="transmembrane region" description="Helical" evidence="6">
    <location>
        <begin position="109"/>
        <end position="128"/>
    </location>
</feature>